<dbReference type="PANTHER" id="PTHR30055">
    <property type="entry name" value="HTH-TYPE TRANSCRIPTIONAL REGULATOR RUTR"/>
    <property type="match status" value="1"/>
</dbReference>
<sequence length="214" mass="23773">MHNNDAGTKNALLAAAVRVFADKGYSAATVREICGLAQANVAAVNYHFGGKEPLYRSVLEHIFVRVQAEQNRADLKRNPDASPEERLEAYIRQKVEDIYNSDNDGGPVAAHWAIFLMEVANPSTNLDFLVEHYVQAPADELRSIVADILQTPPTDPVVLNCALSIWGQLLDPLVMMPLTDRMDPPRPHVQDNLEQFTEHLVRFTLGGIHAMKHG</sequence>
<organism evidence="4 5">
    <name type="scientific">Pseudodesulfovibrio senegalensis</name>
    <dbReference type="NCBI Taxonomy" id="1721087"/>
    <lineage>
        <taxon>Bacteria</taxon>
        <taxon>Pseudomonadati</taxon>
        <taxon>Thermodesulfobacteriota</taxon>
        <taxon>Desulfovibrionia</taxon>
        <taxon>Desulfovibrionales</taxon>
        <taxon>Desulfovibrionaceae</taxon>
    </lineage>
</organism>
<reference evidence="4 5" key="1">
    <citation type="journal article" date="2017" name="Int. J. Syst. Evol. Microbiol.">
        <title>Desulfovibrio senegalensis sp. nov., a mesophilic sulfate reducer isolated from marine sediment.</title>
        <authorList>
            <person name="Thioye A."/>
            <person name="Gam Z.B.A."/>
            <person name="Mbengue M."/>
            <person name="Cayol J.L."/>
            <person name="Joseph-Bartoli M."/>
            <person name="Toure-Kane C."/>
            <person name="Labat M."/>
        </authorList>
    </citation>
    <scope>NUCLEOTIDE SEQUENCE [LARGE SCALE GENOMIC DNA]</scope>
    <source>
        <strain evidence="4 5">DSM 101509</strain>
    </source>
</reference>
<dbReference type="InterPro" id="IPR001647">
    <property type="entry name" value="HTH_TetR"/>
</dbReference>
<dbReference type="Pfam" id="PF09209">
    <property type="entry name" value="CecR_C"/>
    <property type="match status" value="1"/>
</dbReference>
<protein>
    <submittedName>
        <fullName evidence="4">Helix-turn-helix transcriptional regulator</fullName>
    </submittedName>
</protein>
<keyword evidence="5" id="KW-1185">Reference proteome</keyword>
<dbReference type="PROSITE" id="PS01081">
    <property type="entry name" value="HTH_TETR_1"/>
    <property type="match status" value="1"/>
</dbReference>
<evidence type="ECO:0000256" key="1">
    <source>
        <dbReference type="ARBA" id="ARBA00023125"/>
    </source>
</evidence>
<feature type="domain" description="HTH tetR-type" evidence="3">
    <location>
        <begin position="6"/>
        <end position="66"/>
    </location>
</feature>
<dbReference type="EMBL" id="WAIE01000004">
    <property type="protein sequence ID" value="KAB1441477.1"/>
    <property type="molecule type" value="Genomic_DNA"/>
</dbReference>
<dbReference type="InterPro" id="IPR050109">
    <property type="entry name" value="HTH-type_TetR-like_transc_reg"/>
</dbReference>
<feature type="DNA-binding region" description="H-T-H motif" evidence="2">
    <location>
        <begin position="29"/>
        <end position="48"/>
    </location>
</feature>
<dbReference type="RefSeq" id="WP_151151220.1">
    <property type="nucleotide sequence ID" value="NZ_WAIE01000004.1"/>
</dbReference>
<evidence type="ECO:0000256" key="2">
    <source>
        <dbReference type="PROSITE-ProRule" id="PRU00335"/>
    </source>
</evidence>
<gene>
    <name evidence="4" type="ORF">F8A88_11075</name>
</gene>
<evidence type="ECO:0000313" key="5">
    <source>
        <dbReference type="Proteomes" id="UP000438699"/>
    </source>
</evidence>
<evidence type="ECO:0000259" key="3">
    <source>
        <dbReference type="PROSITE" id="PS50977"/>
    </source>
</evidence>
<dbReference type="PROSITE" id="PS50977">
    <property type="entry name" value="HTH_TETR_2"/>
    <property type="match status" value="1"/>
</dbReference>
<dbReference type="Gene3D" id="1.10.357.10">
    <property type="entry name" value="Tetracycline Repressor, domain 2"/>
    <property type="match status" value="1"/>
</dbReference>
<dbReference type="OrthoDB" id="9790413at2"/>
<name>A0A6N6N0R9_9BACT</name>
<dbReference type="Pfam" id="PF00440">
    <property type="entry name" value="TetR_N"/>
    <property type="match status" value="1"/>
</dbReference>
<proteinExistence type="predicted"/>
<comment type="caution">
    <text evidence="4">The sequence shown here is derived from an EMBL/GenBank/DDBJ whole genome shotgun (WGS) entry which is preliminary data.</text>
</comment>
<dbReference type="InterPro" id="IPR015292">
    <property type="entry name" value="Tscrpt_reg_YbiH_C"/>
</dbReference>
<dbReference type="PANTHER" id="PTHR30055:SF235">
    <property type="entry name" value="TRANSCRIPTIONAL REGULATORY PROTEIN"/>
    <property type="match status" value="1"/>
</dbReference>
<evidence type="ECO:0000313" key="4">
    <source>
        <dbReference type="EMBL" id="KAB1441477.1"/>
    </source>
</evidence>
<dbReference type="InterPro" id="IPR036271">
    <property type="entry name" value="Tet_transcr_reg_TetR-rel_C_sf"/>
</dbReference>
<dbReference type="GO" id="GO:0000976">
    <property type="term" value="F:transcription cis-regulatory region binding"/>
    <property type="evidence" value="ECO:0007669"/>
    <property type="project" value="TreeGrafter"/>
</dbReference>
<keyword evidence="1 2" id="KW-0238">DNA-binding</keyword>
<dbReference type="Gene3D" id="1.10.10.60">
    <property type="entry name" value="Homeodomain-like"/>
    <property type="match status" value="1"/>
</dbReference>
<dbReference type="InterPro" id="IPR009057">
    <property type="entry name" value="Homeodomain-like_sf"/>
</dbReference>
<dbReference type="SUPFAM" id="SSF46689">
    <property type="entry name" value="Homeodomain-like"/>
    <property type="match status" value="1"/>
</dbReference>
<accession>A0A6N6N0R9</accession>
<dbReference type="AlphaFoldDB" id="A0A6N6N0R9"/>
<dbReference type="InterPro" id="IPR023772">
    <property type="entry name" value="DNA-bd_HTH_TetR-type_CS"/>
</dbReference>
<dbReference type="SUPFAM" id="SSF48498">
    <property type="entry name" value="Tetracyclin repressor-like, C-terminal domain"/>
    <property type="match status" value="1"/>
</dbReference>
<dbReference type="GO" id="GO:0003700">
    <property type="term" value="F:DNA-binding transcription factor activity"/>
    <property type="evidence" value="ECO:0007669"/>
    <property type="project" value="TreeGrafter"/>
</dbReference>
<dbReference type="Proteomes" id="UP000438699">
    <property type="component" value="Unassembled WGS sequence"/>
</dbReference>